<dbReference type="PANTHER" id="PTHR43580:SF2">
    <property type="entry name" value="CYTOKINE-LIKE NUCLEAR FACTOR N-PAC"/>
    <property type="match status" value="1"/>
</dbReference>
<dbReference type="AlphaFoldDB" id="A0A420XYT5"/>
<dbReference type="Pfam" id="PF09130">
    <property type="entry name" value="DUF1932"/>
    <property type="match status" value="1"/>
</dbReference>
<protein>
    <recommendedName>
        <fullName evidence="7">Phosphogluconate dehydrogenase NAD-binding putative C-terminal domain-containing protein</fullName>
    </recommendedName>
</protein>
<dbReference type="Pfam" id="PF03807">
    <property type="entry name" value="F420_oxidored"/>
    <property type="match status" value="1"/>
</dbReference>
<evidence type="ECO:0000313" key="5">
    <source>
        <dbReference type="EMBL" id="RKU40815.1"/>
    </source>
</evidence>
<dbReference type="GO" id="GO:0000785">
    <property type="term" value="C:chromatin"/>
    <property type="evidence" value="ECO:0007669"/>
    <property type="project" value="TreeGrafter"/>
</dbReference>
<dbReference type="InterPro" id="IPR036291">
    <property type="entry name" value="NAD(P)-bd_dom_sf"/>
</dbReference>
<evidence type="ECO:0000259" key="4">
    <source>
        <dbReference type="Pfam" id="PF09130"/>
    </source>
</evidence>
<dbReference type="InterPro" id="IPR013328">
    <property type="entry name" value="6PGD_dom2"/>
</dbReference>
<evidence type="ECO:0000256" key="1">
    <source>
        <dbReference type="ARBA" id="ARBA00007598"/>
    </source>
</evidence>
<sequence length="349" mass="36151">MASSARSAIAIVSIGDMGVGIAKLLIAKGFSVVTNINGRSEHTATRAREAGIQLVDLDESLVSQAAVVLSVVPPRDAISTAQRIIDALPASTMAAEPSAEPLYYVDLNAVSPSSTVHIASLFTRARAPVSFIDGCIIGAPPQPLSSPDWGTNGTPSSSGTAPARGGGNNDDADAQFGWSVPSIPTSGPHTVASILGIGPRLSSVLGESHISPDLGAASGLKMCFASLSKGLTALAVESFTTAHRLGVLPHLRAELATRMPLIAKQVDGAVVTMPPKAYRWVREMEEISDTHREEGGFVDEAMFKGAAGVYRVVANNTVLGGGEDWEAEAGDYCRRLGSCGCRGTGEDDE</sequence>
<organism evidence="5 6">
    <name type="scientific">Coniochaeta pulveracea</name>
    <dbReference type="NCBI Taxonomy" id="177199"/>
    <lineage>
        <taxon>Eukaryota</taxon>
        <taxon>Fungi</taxon>
        <taxon>Dikarya</taxon>
        <taxon>Ascomycota</taxon>
        <taxon>Pezizomycotina</taxon>
        <taxon>Sordariomycetes</taxon>
        <taxon>Sordariomycetidae</taxon>
        <taxon>Coniochaetales</taxon>
        <taxon>Coniochaetaceae</taxon>
        <taxon>Coniochaeta</taxon>
    </lineage>
</organism>
<dbReference type="InterPro" id="IPR008927">
    <property type="entry name" value="6-PGluconate_DH-like_C_sf"/>
</dbReference>
<dbReference type="InterPro" id="IPR028939">
    <property type="entry name" value="P5C_Rdtase_cat_N"/>
</dbReference>
<dbReference type="SUPFAM" id="SSF48179">
    <property type="entry name" value="6-phosphogluconate dehydrogenase C-terminal domain-like"/>
    <property type="match status" value="1"/>
</dbReference>
<dbReference type="GO" id="GO:0140673">
    <property type="term" value="P:transcription elongation-coupled chromatin remodeling"/>
    <property type="evidence" value="ECO:0007669"/>
    <property type="project" value="TreeGrafter"/>
</dbReference>
<evidence type="ECO:0008006" key="7">
    <source>
        <dbReference type="Google" id="ProtNLM"/>
    </source>
</evidence>
<evidence type="ECO:0000259" key="3">
    <source>
        <dbReference type="Pfam" id="PF03807"/>
    </source>
</evidence>
<dbReference type="InterPro" id="IPR051265">
    <property type="entry name" value="HIBADH-related_NP60_sf"/>
</dbReference>
<gene>
    <name evidence="5" type="ORF">DL546_001554</name>
</gene>
<dbReference type="GO" id="GO:0031491">
    <property type="term" value="F:nucleosome binding"/>
    <property type="evidence" value="ECO:0007669"/>
    <property type="project" value="TreeGrafter"/>
</dbReference>
<accession>A0A420XYT5</accession>
<evidence type="ECO:0000313" key="6">
    <source>
        <dbReference type="Proteomes" id="UP000275385"/>
    </source>
</evidence>
<feature type="region of interest" description="Disordered" evidence="2">
    <location>
        <begin position="143"/>
        <end position="178"/>
    </location>
</feature>
<feature type="domain" description="Phosphogluconate dehydrogenase NAD-binding putative C-terminal" evidence="4">
    <location>
        <begin position="242"/>
        <end position="312"/>
    </location>
</feature>
<dbReference type="InterPro" id="IPR015814">
    <property type="entry name" value="Pgluconate_DH_NAD-bd_C"/>
</dbReference>
<dbReference type="Gene3D" id="3.40.50.720">
    <property type="entry name" value="NAD(P)-binding Rossmann-like Domain"/>
    <property type="match status" value="1"/>
</dbReference>
<proteinExistence type="inferred from homology"/>
<evidence type="ECO:0000256" key="2">
    <source>
        <dbReference type="SAM" id="MobiDB-lite"/>
    </source>
</evidence>
<dbReference type="EMBL" id="QVQW01000090">
    <property type="protein sequence ID" value="RKU40815.1"/>
    <property type="molecule type" value="Genomic_DNA"/>
</dbReference>
<dbReference type="SUPFAM" id="SSF51735">
    <property type="entry name" value="NAD(P)-binding Rossmann-fold domains"/>
    <property type="match status" value="1"/>
</dbReference>
<dbReference type="Gene3D" id="1.10.1040.10">
    <property type="entry name" value="N-(1-d-carboxylethyl)-l-norvaline Dehydrogenase, domain 2"/>
    <property type="match status" value="1"/>
</dbReference>
<reference evidence="5 6" key="1">
    <citation type="submission" date="2018-08" db="EMBL/GenBank/DDBJ databases">
        <title>Draft genome of the lignicolous fungus Coniochaeta pulveracea.</title>
        <authorList>
            <person name="Borstlap C.J."/>
            <person name="De Witt R.N."/>
            <person name="Botha A."/>
            <person name="Volschenk H."/>
        </authorList>
    </citation>
    <scope>NUCLEOTIDE SEQUENCE [LARGE SCALE GENOMIC DNA]</scope>
    <source>
        <strain evidence="5 6">CAB683</strain>
    </source>
</reference>
<name>A0A420XYT5_9PEZI</name>
<comment type="similarity">
    <text evidence="1">Belongs to the HIBADH-related family. NP60 subfamily.</text>
</comment>
<keyword evidence="6" id="KW-1185">Reference proteome</keyword>
<dbReference type="STRING" id="177199.A0A420XYT5"/>
<feature type="domain" description="Pyrroline-5-carboxylate reductase catalytic N-terminal" evidence="3">
    <location>
        <begin position="9"/>
        <end position="87"/>
    </location>
</feature>
<feature type="compositionally biased region" description="Polar residues" evidence="2">
    <location>
        <begin position="148"/>
        <end position="160"/>
    </location>
</feature>
<dbReference type="Proteomes" id="UP000275385">
    <property type="component" value="Unassembled WGS sequence"/>
</dbReference>
<dbReference type="GO" id="GO:0003677">
    <property type="term" value="F:DNA binding"/>
    <property type="evidence" value="ECO:0007669"/>
    <property type="project" value="TreeGrafter"/>
</dbReference>
<comment type="caution">
    <text evidence="5">The sequence shown here is derived from an EMBL/GenBank/DDBJ whole genome shotgun (WGS) entry which is preliminary data.</text>
</comment>
<dbReference type="OrthoDB" id="9988102at2759"/>
<dbReference type="PANTHER" id="PTHR43580">
    <property type="entry name" value="OXIDOREDUCTASE GLYR1-RELATED"/>
    <property type="match status" value="1"/>
</dbReference>